<name>A0AAV5THG7_9BILA</name>
<sequence length="303" mass="34527">AKCRWVLPKGADSSAEKGKYWKDGREVDETGRKLLMSGEEESMDEDTNRQENDQSQSTPKKEAGIGAGRGRRSVMARKKIAVKQQQSDSEEECAPSTSVKRDRKERKRSDDEEEEERPRRKGGRKAAKGEGVEEQKRGRKRKLVVDDDDDEEERSDDEEEEGPRRTRGRKLAKGKVWVEPNWRKLPADKILTVVQFESDGTYSAENTDMIRRGCWLENRELVAGKGILLKWGKHGKVYRAAIIGFAADADAAPDVMERDNWAKQGNASEDYEEHKAEWKRGEGGRGEEKEGGRRGEEKECEEE</sequence>
<feature type="compositionally biased region" description="Basic and acidic residues" evidence="1">
    <location>
        <begin position="127"/>
        <end position="136"/>
    </location>
</feature>
<proteinExistence type="predicted"/>
<feature type="compositionally biased region" description="Basic residues" evidence="1">
    <location>
        <begin position="69"/>
        <end position="81"/>
    </location>
</feature>
<keyword evidence="3" id="KW-1185">Reference proteome</keyword>
<feature type="non-terminal residue" evidence="2">
    <location>
        <position position="1"/>
    </location>
</feature>
<evidence type="ECO:0008006" key="4">
    <source>
        <dbReference type="Google" id="ProtNLM"/>
    </source>
</evidence>
<accession>A0AAV5THG7</accession>
<dbReference type="AlphaFoldDB" id="A0AAV5THG7"/>
<feature type="compositionally biased region" description="Basic and acidic residues" evidence="1">
    <location>
        <begin position="99"/>
        <end position="110"/>
    </location>
</feature>
<evidence type="ECO:0000313" key="3">
    <source>
        <dbReference type="Proteomes" id="UP001432027"/>
    </source>
</evidence>
<organism evidence="2 3">
    <name type="scientific">Pristionchus entomophagus</name>
    <dbReference type="NCBI Taxonomy" id="358040"/>
    <lineage>
        <taxon>Eukaryota</taxon>
        <taxon>Metazoa</taxon>
        <taxon>Ecdysozoa</taxon>
        <taxon>Nematoda</taxon>
        <taxon>Chromadorea</taxon>
        <taxon>Rhabditida</taxon>
        <taxon>Rhabditina</taxon>
        <taxon>Diplogasteromorpha</taxon>
        <taxon>Diplogasteroidea</taxon>
        <taxon>Neodiplogasteridae</taxon>
        <taxon>Pristionchus</taxon>
    </lineage>
</organism>
<comment type="caution">
    <text evidence="2">The sequence shown here is derived from an EMBL/GenBank/DDBJ whole genome shotgun (WGS) entry which is preliminary data.</text>
</comment>
<protein>
    <recommendedName>
        <fullName evidence="4">Tudor domain-containing protein</fullName>
    </recommendedName>
</protein>
<evidence type="ECO:0000313" key="2">
    <source>
        <dbReference type="EMBL" id="GMS93713.1"/>
    </source>
</evidence>
<reference evidence="2" key="1">
    <citation type="submission" date="2023-10" db="EMBL/GenBank/DDBJ databases">
        <title>Genome assembly of Pristionchus species.</title>
        <authorList>
            <person name="Yoshida K."/>
            <person name="Sommer R.J."/>
        </authorList>
    </citation>
    <scope>NUCLEOTIDE SEQUENCE</scope>
    <source>
        <strain evidence="2">RS0144</strain>
    </source>
</reference>
<evidence type="ECO:0000256" key="1">
    <source>
        <dbReference type="SAM" id="MobiDB-lite"/>
    </source>
</evidence>
<dbReference type="EMBL" id="BTSX01000004">
    <property type="protein sequence ID" value="GMS93713.1"/>
    <property type="molecule type" value="Genomic_DNA"/>
</dbReference>
<feature type="region of interest" description="Disordered" evidence="1">
    <location>
        <begin position="22"/>
        <end position="172"/>
    </location>
</feature>
<feature type="compositionally biased region" description="Acidic residues" evidence="1">
    <location>
        <begin position="146"/>
        <end position="161"/>
    </location>
</feature>
<feature type="compositionally biased region" description="Basic and acidic residues" evidence="1">
    <location>
        <begin position="22"/>
        <end position="32"/>
    </location>
</feature>
<gene>
    <name evidence="2" type="ORF">PENTCL1PPCAC_15888</name>
</gene>
<feature type="region of interest" description="Disordered" evidence="1">
    <location>
        <begin position="258"/>
        <end position="303"/>
    </location>
</feature>
<dbReference type="Proteomes" id="UP001432027">
    <property type="component" value="Unassembled WGS sequence"/>
</dbReference>
<feature type="compositionally biased region" description="Basic and acidic residues" evidence="1">
    <location>
        <begin position="272"/>
        <end position="297"/>
    </location>
</feature>